<gene>
    <name evidence="1" type="ORF">DIT68_02975</name>
</gene>
<dbReference type="EMBL" id="QFRJ01000002">
    <property type="protein sequence ID" value="PWH86221.1"/>
    <property type="molecule type" value="Genomic_DNA"/>
</dbReference>
<sequence length="149" mass="17168">MLFALPAFGQSIQQEKMQELSFLIGNWEGVSKSYKQGVVEKQVPAFTQISYKLDQSIITLDLQSESLQLHTVFYFDEKTNSYSYNPFYKTGSGSYKAEFIEGKLIVSPSETKRFIFTSSPEGDFIEYGENLVDGVWVKYFEDVFNRVEE</sequence>
<comment type="caution">
    <text evidence="1">The sequence shown here is derived from an EMBL/GenBank/DDBJ whole genome shotgun (WGS) entry which is preliminary data.</text>
</comment>
<dbReference type="Proteomes" id="UP000245370">
    <property type="component" value="Unassembled WGS sequence"/>
</dbReference>
<dbReference type="AlphaFoldDB" id="A0A2U2XEU2"/>
<protein>
    <recommendedName>
        <fullName evidence="3">DUF1579 domain-containing protein</fullName>
    </recommendedName>
</protein>
<proteinExistence type="predicted"/>
<evidence type="ECO:0000313" key="2">
    <source>
        <dbReference type="Proteomes" id="UP000245370"/>
    </source>
</evidence>
<organism evidence="1 2">
    <name type="scientific">Brumimicrobium oceani</name>
    <dbReference type="NCBI Taxonomy" id="2100725"/>
    <lineage>
        <taxon>Bacteria</taxon>
        <taxon>Pseudomonadati</taxon>
        <taxon>Bacteroidota</taxon>
        <taxon>Flavobacteriia</taxon>
        <taxon>Flavobacteriales</taxon>
        <taxon>Crocinitomicaceae</taxon>
        <taxon>Brumimicrobium</taxon>
    </lineage>
</organism>
<evidence type="ECO:0000313" key="1">
    <source>
        <dbReference type="EMBL" id="PWH86221.1"/>
    </source>
</evidence>
<accession>A0A2U2XEU2</accession>
<reference evidence="1 2" key="2">
    <citation type="submission" date="2018-05" db="EMBL/GenBank/DDBJ databases">
        <authorList>
            <person name="Lanie J.A."/>
            <person name="Ng W.-L."/>
            <person name="Kazmierczak K.M."/>
            <person name="Andrzejewski T.M."/>
            <person name="Davidsen T.M."/>
            <person name="Wayne K.J."/>
            <person name="Tettelin H."/>
            <person name="Glass J.I."/>
            <person name="Rusch D."/>
            <person name="Podicherti R."/>
            <person name="Tsui H.-C.T."/>
            <person name="Winkler M.E."/>
        </authorList>
    </citation>
    <scope>NUCLEOTIDE SEQUENCE [LARGE SCALE GENOMIC DNA]</scope>
    <source>
        <strain evidence="1 2">C305</strain>
    </source>
</reference>
<keyword evidence="2" id="KW-1185">Reference proteome</keyword>
<evidence type="ECO:0008006" key="3">
    <source>
        <dbReference type="Google" id="ProtNLM"/>
    </source>
</evidence>
<name>A0A2U2XEU2_9FLAO</name>
<reference evidence="1 2" key="1">
    <citation type="submission" date="2018-05" db="EMBL/GenBank/DDBJ databases">
        <title>Brumimicrobium oceani sp. nov., isolated from coastal sediment.</title>
        <authorList>
            <person name="Kou Y."/>
        </authorList>
    </citation>
    <scope>NUCLEOTIDE SEQUENCE [LARGE SCALE GENOMIC DNA]</scope>
    <source>
        <strain evidence="1 2">C305</strain>
    </source>
</reference>